<keyword evidence="1" id="KW-1133">Transmembrane helix</keyword>
<name>X0TGD0_9ZZZZ</name>
<feature type="non-terminal residue" evidence="3">
    <location>
        <position position="128"/>
    </location>
</feature>
<sequence length="128" mass="14348">MIKRTIYTFLVFVGIILGASAFITAQSKWKSLFNGKDLSGWEIFVGPTEKDGKPLGLNNDPLSLFTITELDGEKVLRISGEINASIATRKEFENYHLTMEFKWGEKVFTRFNSGILYHSYGDFGVGLG</sequence>
<accession>X0TGD0</accession>
<evidence type="ECO:0000313" key="3">
    <source>
        <dbReference type="EMBL" id="GAF87192.1"/>
    </source>
</evidence>
<dbReference type="InterPro" id="IPR010496">
    <property type="entry name" value="AL/BT2_dom"/>
</dbReference>
<evidence type="ECO:0000256" key="1">
    <source>
        <dbReference type="SAM" id="Phobius"/>
    </source>
</evidence>
<dbReference type="Pfam" id="PF06439">
    <property type="entry name" value="3keto-disac_hyd"/>
    <property type="match status" value="1"/>
</dbReference>
<comment type="caution">
    <text evidence="3">The sequence shown here is derived from an EMBL/GenBank/DDBJ whole genome shotgun (WGS) entry which is preliminary data.</text>
</comment>
<dbReference type="Gene3D" id="2.60.120.560">
    <property type="entry name" value="Exo-inulinase, domain 1"/>
    <property type="match status" value="1"/>
</dbReference>
<protein>
    <recommendedName>
        <fullName evidence="2">3-keto-alpha-glucoside-1,2-lyase/3-keto-2-hydroxy-glucal hydratase domain-containing protein</fullName>
    </recommendedName>
</protein>
<dbReference type="AlphaFoldDB" id="X0TGD0"/>
<gene>
    <name evidence="3" type="ORF">S01H1_30951</name>
</gene>
<dbReference type="EMBL" id="BARS01019076">
    <property type="protein sequence ID" value="GAF87192.1"/>
    <property type="molecule type" value="Genomic_DNA"/>
</dbReference>
<feature type="transmembrane region" description="Helical" evidence="1">
    <location>
        <begin position="6"/>
        <end position="25"/>
    </location>
</feature>
<proteinExistence type="predicted"/>
<reference evidence="3" key="1">
    <citation type="journal article" date="2014" name="Front. Microbiol.">
        <title>High frequency of phylogenetically diverse reductive dehalogenase-homologous genes in deep subseafloor sedimentary metagenomes.</title>
        <authorList>
            <person name="Kawai M."/>
            <person name="Futagami T."/>
            <person name="Toyoda A."/>
            <person name="Takaki Y."/>
            <person name="Nishi S."/>
            <person name="Hori S."/>
            <person name="Arai W."/>
            <person name="Tsubouchi T."/>
            <person name="Morono Y."/>
            <person name="Uchiyama I."/>
            <person name="Ito T."/>
            <person name="Fujiyama A."/>
            <person name="Inagaki F."/>
            <person name="Takami H."/>
        </authorList>
    </citation>
    <scope>NUCLEOTIDE SEQUENCE</scope>
    <source>
        <strain evidence="3">Expedition CK06-06</strain>
    </source>
</reference>
<dbReference type="GO" id="GO:0016787">
    <property type="term" value="F:hydrolase activity"/>
    <property type="evidence" value="ECO:0007669"/>
    <property type="project" value="InterPro"/>
</dbReference>
<keyword evidence="1" id="KW-0812">Transmembrane</keyword>
<organism evidence="3">
    <name type="scientific">marine sediment metagenome</name>
    <dbReference type="NCBI Taxonomy" id="412755"/>
    <lineage>
        <taxon>unclassified sequences</taxon>
        <taxon>metagenomes</taxon>
        <taxon>ecological metagenomes</taxon>
    </lineage>
</organism>
<evidence type="ECO:0000259" key="2">
    <source>
        <dbReference type="Pfam" id="PF06439"/>
    </source>
</evidence>
<keyword evidence="1" id="KW-0472">Membrane</keyword>
<feature type="domain" description="3-keto-alpha-glucoside-1,2-lyase/3-keto-2-hydroxy-glucal hydratase" evidence="2">
    <location>
        <begin position="28"/>
        <end position="120"/>
    </location>
</feature>